<keyword evidence="2" id="KW-0866">Nonsense-mediated mRNA decay</keyword>
<name>A0AAP0LIK1_9ROSI</name>
<sequence length="1252" mass="135648">MDPPNPPSMRVLTRPPVPASAPIPSSDPPPQPQPPSTSSNSFPHFPNGVIVVGFVSQRSDTSSQLINRVLDSNTFGSGRLDKGLDVEKEEVKRWFESRRISYYHEEEKGILFLQFCSTRSSESDSDFDSVITEQEFGDLQGLLFMFSVNFFAYLFSVFCALMLWLWDSLHNYLPILKTNDFGCLIFGLVCCFCNLGGSCSQEGSRFDTEILKKFRVLQAAKHALTPYVKARSTPPLPSRPHSSSLSRPSVLVTTPNSSSSSRSGGISGRNASAISFMSGLGSHTSLFPGQCTPVALFVFIDDFADTSNPSSNADESTDTSLLSQPSSSSSLTRPTLPVKGSGSVVVLARPSSKLEGSFRKKLQSSLDAQIRFLIKKCRILSGSESGHGGPRGGGVLSSAPLFSLDAARAVVLLDGASYQSGESLEFATGLVEDVLSGDATSDSLLLESHSQSANKEDLLLVKEFIYRQSDILRGRGGLVTNTNSGSAAGVGMVAVAAAAAAASAASGKTCTTPELPRLDTWLSSSQLMLQGILSAKRGCINETEVSKRKNRQKNIVPPQVEGIASRGTDPLDIAVSLLESGGGLNKKFSTLWCEKSLPAAKDVYLKDLPACYPTSQHENHMEMALHAFRSMVRGPAVPLYAKMLEDECKSIWESGRQLCDAVSLTGKPCVHQRHNAEAEESPLGTAVRPHSSGYVFLHACACGRSRQLRSDPFDFESANNTSCLSDCDKLLPKFKLPELHNAGPIHSSSWSLIRVGGARYYDPSKGLLQSGFSATHKFLLKWTVFLEKQKIPNVLLAGAVQQGSVIRSSTESKIELNEDIASKMADGTGSMNGVENRIKPTGNHNKISFGRGLPNFTMRKPFSEVVAGSAATESKFPPLQQRKQPSPGSEKVVKETITRDRSGEPVHTNIDQGSQKHEEISSVKETFTETNSSGKDGDPFLRIGSNVVPVNISGGEKVKLNPPMKHVIVYVGFEHECPHGHRFLLNPEHLNELGSSYSLLEESHTRSSVETLDHNLENSSKLSKNGSHIKVHQTANGVIAAAAINKVRGISNAKDTVPKGNLHKDGLIQISRPGKEHNQAAVGAVTLPNNVKDLEAGFQSISLGDEGCAFSMLNRKLPIYLNCPHCRAARNKKDPPEIKFAGTISQLQRIFLVTPPFPIVLSTCPVIQFEASCLPPSVPDREQKLQFSLGCRVILPPESFLALRLPFVYGIQMEDGRLQSLNPFEHEPEKTAWITKGTTLQVMSKGGSTQSQ</sequence>
<feature type="region of interest" description="Disordered" evidence="4">
    <location>
        <begin position="1"/>
        <end position="42"/>
    </location>
</feature>
<evidence type="ECO:0000256" key="3">
    <source>
        <dbReference type="ARBA" id="ARBA00029509"/>
    </source>
</evidence>
<keyword evidence="7" id="KW-1185">Reference proteome</keyword>
<evidence type="ECO:0000256" key="5">
    <source>
        <dbReference type="SAM" id="Phobius"/>
    </source>
</evidence>
<feature type="region of interest" description="Disordered" evidence="4">
    <location>
        <begin position="869"/>
        <end position="891"/>
    </location>
</feature>
<evidence type="ECO:0000313" key="6">
    <source>
        <dbReference type="EMBL" id="KAK9175741.1"/>
    </source>
</evidence>
<feature type="transmembrane region" description="Helical" evidence="5">
    <location>
        <begin position="142"/>
        <end position="166"/>
    </location>
</feature>
<feature type="compositionally biased region" description="Low complexity" evidence="4">
    <location>
        <begin position="318"/>
        <end position="336"/>
    </location>
</feature>
<dbReference type="AlphaFoldDB" id="A0AAP0LIK1"/>
<feature type="compositionally biased region" description="Pro residues" evidence="4">
    <location>
        <begin position="15"/>
        <end position="35"/>
    </location>
</feature>
<dbReference type="Pfam" id="PF10220">
    <property type="entry name" value="Smg8_Smg9"/>
    <property type="match status" value="2"/>
</dbReference>
<dbReference type="InterPro" id="IPR019354">
    <property type="entry name" value="SMG8-like"/>
</dbReference>
<keyword evidence="5" id="KW-1133">Transmembrane helix</keyword>
<accession>A0AAP0LIK1</accession>
<feature type="compositionally biased region" description="Low complexity" evidence="4">
    <location>
        <begin position="239"/>
        <end position="266"/>
    </location>
</feature>
<dbReference type="EMBL" id="JBCGBO010000025">
    <property type="protein sequence ID" value="KAK9175741.1"/>
    <property type="molecule type" value="Genomic_DNA"/>
</dbReference>
<keyword evidence="5" id="KW-0812">Transmembrane</keyword>
<reference evidence="6 7" key="1">
    <citation type="submission" date="2024-05" db="EMBL/GenBank/DDBJ databases">
        <title>Haplotype-resolved chromosome-level genome assembly of Huyou (Citrus changshanensis).</title>
        <authorList>
            <person name="Miao C."/>
            <person name="Chen W."/>
            <person name="Wu Y."/>
            <person name="Wang L."/>
            <person name="Zhao S."/>
            <person name="Grierson D."/>
            <person name="Xu C."/>
            <person name="Chen K."/>
        </authorList>
    </citation>
    <scope>NUCLEOTIDE SEQUENCE [LARGE SCALE GENOMIC DNA]</scope>
    <source>
        <strain evidence="6">01-14</strain>
        <tissue evidence="6">Leaf</tissue>
    </source>
</reference>
<comment type="caution">
    <text evidence="6">The sequence shown here is derived from an EMBL/GenBank/DDBJ whole genome shotgun (WGS) entry which is preliminary data.</text>
</comment>
<protein>
    <recommendedName>
        <fullName evidence="3">Nonsense-mediated mRNA decay factor SMG8</fullName>
    </recommendedName>
</protein>
<evidence type="ECO:0000313" key="7">
    <source>
        <dbReference type="Proteomes" id="UP001428341"/>
    </source>
</evidence>
<feature type="region of interest" description="Disordered" evidence="4">
    <location>
        <begin position="308"/>
        <end position="336"/>
    </location>
</feature>
<proteinExistence type="inferred from homology"/>
<evidence type="ECO:0000256" key="4">
    <source>
        <dbReference type="SAM" id="MobiDB-lite"/>
    </source>
</evidence>
<evidence type="ECO:0000256" key="2">
    <source>
        <dbReference type="ARBA" id="ARBA00023161"/>
    </source>
</evidence>
<keyword evidence="5" id="KW-0472">Membrane</keyword>
<organism evidence="6 7">
    <name type="scientific">Citrus x changshan-huyou</name>
    <dbReference type="NCBI Taxonomy" id="2935761"/>
    <lineage>
        <taxon>Eukaryota</taxon>
        <taxon>Viridiplantae</taxon>
        <taxon>Streptophyta</taxon>
        <taxon>Embryophyta</taxon>
        <taxon>Tracheophyta</taxon>
        <taxon>Spermatophyta</taxon>
        <taxon>Magnoliopsida</taxon>
        <taxon>eudicotyledons</taxon>
        <taxon>Gunneridae</taxon>
        <taxon>Pentapetalae</taxon>
        <taxon>rosids</taxon>
        <taxon>malvids</taxon>
        <taxon>Sapindales</taxon>
        <taxon>Rutaceae</taxon>
        <taxon>Aurantioideae</taxon>
        <taxon>Citrus</taxon>
    </lineage>
</organism>
<dbReference type="PANTHER" id="PTHR13091">
    <property type="entry name" value="AMPLIFIED IN BREAST CANCER 2-RELATED"/>
    <property type="match status" value="1"/>
</dbReference>
<evidence type="ECO:0000256" key="1">
    <source>
        <dbReference type="ARBA" id="ARBA00006443"/>
    </source>
</evidence>
<feature type="region of interest" description="Disordered" evidence="4">
    <location>
        <begin position="230"/>
        <end position="266"/>
    </location>
</feature>
<dbReference type="GO" id="GO:0000184">
    <property type="term" value="P:nuclear-transcribed mRNA catabolic process, nonsense-mediated decay"/>
    <property type="evidence" value="ECO:0007669"/>
    <property type="project" value="UniProtKB-KW"/>
</dbReference>
<dbReference type="PANTHER" id="PTHR13091:SF0">
    <property type="entry name" value="NONSENSE-MEDIATED MRNA DECAY FACTOR SMG8"/>
    <property type="match status" value="1"/>
</dbReference>
<comment type="similarity">
    <text evidence="1">Belongs to the SMG8 family.</text>
</comment>
<dbReference type="Proteomes" id="UP001428341">
    <property type="component" value="Unassembled WGS sequence"/>
</dbReference>
<gene>
    <name evidence="6" type="ORF">WN944_027748</name>
</gene>